<evidence type="ECO:0000313" key="8">
    <source>
        <dbReference type="EMBL" id="KAG6393364.1"/>
    </source>
</evidence>
<dbReference type="AlphaFoldDB" id="A0A8X8WFF3"/>
<evidence type="ECO:0000256" key="1">
    <source>
        <dbReference type="ARBA" id="ARBA00004141"/>
    </source>
</evidence>
<dbReference type="Pfam" id="PF00854">
    <property type="entry name" value="PTR2"/>
    <property type="match status" value="1"/>
</dbReference>
<reference evidence="8" key="1">
    <citation type="submission" date="2018-01" db="EMBL/GenBank/DDBJ databases">
        <authorList>
            <person name="Mao J.F."/>
        </authorList>
    </citation>
    <scope>NUCLEOTIDE SEQUENCE</scope>
    <source>
        <strain evidence="8">Huo1</strain>
        <tissue evidence="8">Leaf</tissue>
    </source>
</reference>
<evidence type="ECO:0000256" key="2">
    <source>
        <dbReference type="ARBA" id="ARBA00005982"/>
    </source>
</evidence>
<evidence type="ECO:0000256" key="4">
    <source>
        <dbReference type="ARBA" id="ARBA00022989"/>
    </source>
</evidence>
<organism evidence="8">
    <name type="scientific">Salvia splendens</name>
    <name type="common">Scarlet sage</name>
    <dbReference type="NCBI Taxonomy" id="180675"/>
    <lineage>
        <taxon>Eukaryota</taxon>
        <taxon>Viridiplantae</taxon>
        <taxon>Streptophyta</taxon>
        <taxon>Embryophyta</taxon>
        <taxon>Tracheophyta</taxon>
        <taxon>Spermatophyta</taxon>
        <taxon>Magnoliopsida</taxon>
        <taxon>eudicotyledons</taxon>
        <taxon>Gunneridae</taxon>
        <taxon>Pentapetalae</taxon>
        <taxon>asterids</taxon>
        <taxon>lamiids</taxon>
        <taxon>Lamiales</taxon>
        <taxon>Lamiaceae</taxon>
        <taxon>Nepetoideae</taxon>
        <taxon>Mentheae</taxon>
        <taxon>Salviinae</taxon>
        <taxon>Salvia</taxon>
        <taxon>Salvia subgen. Calosphace</taxon>
        <taxon>core Calosphace</taxon>
    </lineage>
</organism>
<dbReference type="Gene3D" id="1.20.1250.20">
    <property type="entry name" value="MFS general substrate transporter like domains"/>
    <property type="match status" value="2"/>
</dbReference>
<comment type="caution">
    <text evidence="8">The sequence shown here is derived from an EMBL/GenBank/DDBJ whole genome shotgun (WGS) entry which is preliminary data.</text>
</comment>
<sequence length="430" mass="48616">MQDYLTEVWGLSLTRAAATVSIWIGLSLVLQPLFHFFACSFLGHLKMLVISSSAYTLGIISLYLSTPPVLANPCKNYEPECVGKTQKALLYTGMVLMAVGAAGQRVSLAPLLEAQYTNENENEKIGLKRLIGFLMLVFAAIGALVLPLVKDWSLMFGIPAIITGIATIFFFTGLCCSRYISPLPDQDQIYYLPKIFTVRMTLMWTTFITYGMVSSLGRTYFVDQAKHLDQPKHLGKWKAPTQVLLLAQIWLAKLLYYVIRKLFRASTEIFMAKLFGVLCCITAAIMERKRLGIVRSHGLVDKPDQDIPMSVYWLFFQFIFLGCMDRLFEASVDGFIENKPRKERGIPDALTKCLEIYSQGAYGLGYMCSVLLVFVVGKISEKGDKPSWFQSTSNRSHLDHYYWVLAVLSGTSLVMFSVWGMYQRCFRPRH</sequence>
<reference evidence="8" key="2">
    <citation type="submission" date="2020-08" db="EMBL/GenBank/DDBJ databases">
        <title>Plant Genome Project.</title>
        <authorList>
            <person name="Zhang R.-G."/>
        </authorList>
    </citation>
    <scope>NUCLEOTIDE SEQUENCE</scope>
    <source>
        <strain evidence="8">Huo1</strain>
        <tissue evidence="8">Leaf</tissue>
    </source>
</reference>
<dbReference type="InterPro" id="IPR036259">
    <property type="entry name" value="MFS_trans_sf"/>
</dbReference>
<evidence type="ECO:0000256" key="3">
    <source>
        <dbReference type="ARBA" id="ARBA00022692"/>
    </source>
</evidence>
<feature type="transmembrane region" description="Helical" evidence="7">
    <location>
        <begin position="88"/>
        <end position="109"/>
    </location>
</feature>
<accession>A0A8X8WFF3</accession>
<keyword evidence="9" id="KW-1185">Reference proteome</keyword>
<dbReference type="InterPro" id="IPR000109">
    <property type="entry name" value="POT_fam"/>
</dbReference>
<feature type="transmembrane region" description="Helical" evidence="7">
    <location>
        <begin position="155"/>
        <end position="180"/>
    </location>
</feature>
<comment type="similarity">
    <text evidence="6">Belongs to the major facilitator superfamily. Phosphate:H(+) symporter (TC 2.A.1.9) family.</text>
</comment>
<feature type="transmembrane region" description="Helical" evidence="7">
    <location>
        <begin position="361"/>
        <end position="380"/>
    </location>
</feature>
<evidence type="ECO:0008006" key="10">
    <source>
        <dbReference type="Google" id="ProtNLM"/>
    </source>
</evidence>
<evidence type="ECO:0000256" key="5">
    <source>
        <dbReference type="ARBA" id="ARBA00023136"/>
    </source>
</evidence>
<comment type="subcellular location">
    <subcellularLocation>
        <location evidence="1">Membrane</location>
        <topology evidence="1">Multi-pass membrane protein</topology>
    </subcellularLocation>
</comment>
<dbReference type="GO" id="GO:0016020">
    <property type="term" value="C:membrane"/>
    <property type="evidence" value="ECO:0007669"/>
    <property type="project" value="UniProtKB-SubCell"/>
</dbReference>
<feature type="transmembrane region" description="Helical" evidence="7">
    <location>
        <begin position="20"/>
        <end position="38"/>
    </location>
</feature>
<keyword evidence="3 7" id="KW-0812">Transmembrane</keyword>
<feature type="transmembrane region" description="Helical" evidence="7">
    <location>
        <begin position="241"/>
        <end position="258"/>
    </location>
</feature>
<feature type="transmembrane region" description="Helical" evidence="7">
    <location>
        <begin position="130"/>
        <end position="149"/>
    </location>
</feature>
<evidence type="ECO:0000313" key="9">
    <source>
        <dbReference type="Proteomes" id="UP000298416"/>
    </source>
</evidence>
<keyword evidence="4 7" id="KW-1133">Transmembrane helix</keyword>
<dbReference type="PANTHER" id="PTHR11654">
    <property type="entry name" value="OLIGOPEPTIDE TRANSPORTER-RELATED"/>
    <property type="match status" value="1"/>
</dbReference>
<name>A0A8X8WFF3_SALSN</name>
<comment type="similarity">
    <text evidence="2">Belongs to the major facilitator superfamily. Proton-dependent oligopeptide transporter (POT/PTR) (TC 2.A.17) family.</text>
</comment>
<dbReference type="Proteomes" id="UP000298416">
    <property type="component" value="Unassembled WGS sequence"/>
</dbReference>
<evidence type="ECO:0000256" key="6">
    <source>
        <dbReference type="ARBA" id="ARBA00044504"/>
    </source>
</evidence>
<feature type="transmembrane region" description="Helical" evidence="7">
    <location>
        <begin position="45"/>
        <end position="64"/>
    </location>
</feature>
<gene>
    <name evidence="8" type="ORF">SASPL_147603</name>
</gene>
<feature type="transmembrane region" description="Helical" evidence="7">
    <location>
        <begin position="400"/>
        <end position="422"/>
    </location>
</feature>
<evidence type="ECO:0000256" key="7">
    <source>
        <dbReference type="SAM" id="Phobius"/>
    </source>
</evidence>
<proteinExistence type="inferred from homology"/>
<dbReference type="SUPFAM" id="SSF103473">
    <property type="entry name" value="MFS general substrate transporter"/>
    <property type="match status" value="1"/>
</dbReference>
<keyword evidence="5 7" id="KW-0472">Membrane</keyword>
<dbReference type="GO" id="GO:0022857">
    <property type="term" value="F:transmembrane transporter activity"/>
    <property type="evidence" value="ECO:0007669"/>
    <property type="project" value="InterPro"/>
</dbReference>
<feature type="transmembrane region" description="Helical" evidence="7">
    <location>
        <begin position="201"/>
        <end position="221"/>
    </location>
</feature>
<dbReference type="EMBL" id="PNBA02000018">
    <property type="protein sequence ID" value="KAG6393364.1"/>
    <property type="molecule type" value="Genomic_DNA"/>
</dbReference>
<protein>
    <recommendedName>
        <fullName evidence="10">Solute carrier family 15 (Peptide/histidine transporter), member 3/4</fullName>
    </recommendedName>
</protein>